<dbReference type="RefSeq" id="WP_229734320.1">
    <property type="nucleotide sequence ID" value="NZ_BMHV01000014.1"/>
</dbReference>
<sequence>MTPESALTFFLAIFIFGITPGPGVFAILARAMMDGSRACFMLSLGMAISDILYLIAACLRWTRKSFAVKSARNGIGGTHRKLLFVSYVES</sequence>
<dbReference type="EMBL" id="BMHV01000014">
    <property type="protein sequence ID" value="GGF66661.1"/>
    <property type="molecule type" value="Genomic_DNA"/>
</dbReference>
<accession>A0A917C117</accession>
<protein>
    <recommendedName>
        <fullName evidence="4">Lysine transporter LysE</fullName>
    </recommendedName>
</protein>
<evidence type="ECO:0008006" key="4">
    <source>
        <dbReference type="Google" id="ProtNLM"/>
    </source>
</evidence>
<evidence type="ECO:0000313" key="3">
    <source>
        <dbReference type="Proteomes" id="UP000632498"/>
    </source>
</evidence>
<comment type="caution">
    <text evidence="2">The sequence shown here is derived from an EMBL/GenBank/DDBJ whole genome shotgun (WGS) entry which is preliminary data.</text>
</comment>
<gene>
    <name evidence="2" type="ORF">GCM10011332_20960</name>
</gene>
<evidence type="ECO:0000313" key="2">
    <source>
        <dbReference type="EMBL" id="GGF66661.1"/>
    </source>
</evidence>
<keyword evidence="3" id="KW-1185">Reference proteome</keyword>
<proteinExistence type="predicted"/>
<feature type="transmembrane region" description="Helical" evidence="1">
    <location>
        <begin position="6"/>
        <end position="28"/>
    </location>
</feature>
<keyword evidence="1" id="KW-0812">Transmembrane</keyword>
<reference evidence="2" key="2">
    <citation type="submission" date="2020-09" db="EMBL/GenBank/DDBJ databases">
        <authorList>
            <person name="Sun Q."/>
            <person name="Zhou Y."/>
        </authorList>
    </citation>
    <scope>NUCLEOTIDE SEQUENCE</scope>
    <source>
        <strain evidence="2">CGMCC 1.15254</strain>
    </source>
</reference>
<evidence type="ECO:0000256" key="1">
    <source>
        <dbReference type="SAM" id="Phobius"/>
    </source>
</evidence>
<dbReference type="Proteomes" id="UP000632498">
    <property type="component" value="Unassembled WGS sequence"/>
</dbReference>
<organism evidence="2 3">
    <name type="scientific">Terasakiella brassicae</name>
    <dbReference type="NCBI Taxonomy" id="1634917"/>
    <lineage>
        <taxon>Bacteria</taxon>
        <taxon>Pseudomonadati</taxon>
        <taxon>Pseudomonadota</taxon>
        <taxon>Alphaproteobacteria</taxon>
        <taxon>Rhodospirillales</taxon>
        <taxon>Terasakiellaceae</taxon>
        <taxon>Terasakiella</taxon>
    </lineage>
</organism>
<keyword evidence="1" id="KW-0472">Membrane</keyword>
<keyword evidence="1" id="KW-1133">Transmembrane helix</keyword>
<dbReference type="AlphaFoldDB" id="A0A917C117"/>
<reference evidence="2" key="1">
    <citation type="journal article" date="2014" name="Int. J. Syst. Evol. Microbiol.">
        <title>Complete genome sequence of Corynebacterium casei LMG S-19264T (=DSM 44701T), isolated from a smear-ripened cheese.</title>
        <authorList>
            <consortium name="US DOE Joint Genome Institute (JGI-PGF)"/>
            <person name="Walter F."/>
            <person name="Albersmeier A."/>
            <person name="Kalinowski J."/>
            <person name="Ruckert C."/>
        </authorList>
    </citation>
    <scope>NUCLEOTIDE SEQUENCE</scope>
    <source>
        <strain evidence="2">CGMCC 1.15254</strain>
    </source>
</reference>
<feature type="transmembrane region" description="Helical" evidence="1">
    <location>
        <begin position="40"/>
        <end position="62"/>
    </location>
</feature>
<name>A0A917C117_9PROT</name>